<feature type="domain" description="Rhodopsin" evidence="8">
    <location>
        <begin position="20"/>
        <end position="255"/>
    </location>
</feature>
<protein>
    <recommendedName>
        <fullName evidence="8">Rhodopsin domain-containing protein</fullName>
    </recommendedName>
</protein>
<dbReference type="Pfam" id="PF20684">
    <property type="entry name" value="Fung_rhodopsin"/>
    <property type="match status" value="1"/>
</dbReference>
<evidence type="ECO:0000313" key="9">
    <source>
        <dbReference type="EMBL" id="PYH47899.1"/>
    </source>
</evidence>
<organism evidence="9 10">
    <name type="scientific">Aspergillus saccharolyticus JOP 1030-1</name>
    <dbReference type="NCBI Taxonomy" id="1450539"/>
    <lineage>
        <taxon>Eukaryota</taxon>
        <taxon>Fungi</taxon>
        <taxon>Dikarya</taxon>
        <taxon>Ascomycota</taxon>
        <taxon>Pezizomycotina</taxon>
        <taxon>Eurotiomycetes</taxon>
        <taxon>Eurotiomycetidae</taxon>
        <taxon>Eurotiales</taxon>
        <taxon>Aspergillaceae</taxon>
        <taxon>Aspergillus</taxon>
        <taxon>Aspergillus subgen. Circumdati</taxon>
    </lineage>
</organism>
<comment type="similarity">
    <text evidence="5">Belongs to the SAT4 family.</text>
</comment>
<dbReference type="OrthoDB" id="10017208at2759"/>
<gene>
    <name evidence="9" type="ORF">BP01DRAFT_335541</name>
</gene>
<keyword evidence="4 7" id="KW-0472">Membrane</keyword>
<dbReference type="PANTHER" id="PTHR33048">
    <property type="entry name" value="PTH11-LIKE INTEGRAL MEMBRANE PROTEIN (AFU_ORTHOLOGUE AFUA_5G11245)"/>
    <property type="match status" value="1"/>
</dbReference>
<evidence type="ECO:0000256" key="3">
    <source>
        <dbReference type="ARBA" id="ARBA00022989"/>
    </source>
</evidence>
<feature type="transmembrane region" description="Helical" evidence="7">
    <location>
        <begin position="6"/>
        <end position="24"/>
    </location>
</feature>
<feature type="transmembrane region" description="Helical" evidence="7">
    <location>
        <begin position="113"/>
        <end position="144"/>
    </location>
</feature>
<name>A0A318ZK23_9EURO</name>
<sequence>MYTVPIAIIFLTLTCLLVALRVFTRLRVVQKPGCDDLLIVLALLADIAFFVFLVFEIRNGLAKNQKLLSPQVVRNQLMALYITIPLYNLSLTLTKLSLVFLYKRLFPTKYYQIILAITLFFVVTTGLWMIFSAVFFCIPVHAFWDTSMPRTCLSEAVVWCLNAAFQISTDLLLVVLPMPLVIRLQIPKRQKVALIFIFALGFFVCAMSIIRLTTIIRLVKTQDFTEGNGLAATWSFIECNVAIICACLQPLRPFIIRFFPRLMPSRVRSDHPREKHSGPSGGASTVGYHGNPFGPTSTSYVTSVAGTFSLDSLSLGDAQHNHSAGTANGIQVVQELRWDSYSAEARRKSVQSGDSSTGV</sequence>
<keyword evidence="10" id="KW-1185">Reference proteome</keyword>
<comment type="subcellular location">
    <subcellularLocation>
        <location evidence="1">Membrane</location>
        <topology evidence="1">Multi-pass membrane protein</topology>
    </subcellularLocation>
</comment>
<evidence type="ECO:0000256" key="2">
    <source>
        <dbReference type="ARBA" id="ARBA00022692"/>
    </source>
</evidence>
<dbReference type="STRING" id="1450539.A0A318ZK23"/>
<evidence type="ECO:0000256" key="6">
    <source>
        <dbReference type="SAM" id="MobiDB-lite"/>
    </source>
</evidence>
<dbReference type="PANTHER" id="PTHR33048:SF47">
    <property type="entry name" value="INTEGRAL MEMBRANE PROTEIN-RELATED"/>
    <property type="match status" value="1"/>
</dbReference>
<dbReference type="RefSeq" id="XP_025433881.1">
    <property type="nucleotide sequence ID" value="XM_025573203.1"/>
</dbReference>
<dbReference type="EMBL" id="KZ821223">
    <property type="protein sequence ID" value="PYH47899.1"/>
    <property type="molecule type" value="Genomic_DNA"/>
</dbReference>
<feature type="transmembrane region" description="Helical" evidence="7">
    <location>
        <begin position="156"/>
        <end position="182"/>
    </location>
</feature>
<dbReference type="Proteomes" id="UP000248349">
    <property type="component" value="Unassembled WGS sequence"/>
</dbReference>
<dbReference type="InterPro" id="IPR049326">
    <property type="entry name" value="Rhodopsin_dom_fungi"/>
</dbReference>
<proteinExistence type="inferred from homology"/>
<reference evidence="9 10" key="1">
    <citation type="submission" date="2016-12" db="EMBL/GenBank/DDBJ databases">
        <title>The genomes of Aspergillus section Nigri reveals drivers in fungal speciation.</title>
        <authorList>
            <consortium name="DOE Joint Genome Institute"/>
            <person name="Vesth T.C."/>
            <person name="Nybo J."/>
            <person name="Theobald S."/>
            <person name="Brandl J."/>
            <person name="Frisvad J.C."/>
            <person name="Nielsen K.F."/>
            <person name="Lyhne E.K."/>
            <person name="Kogle M.E."/>
            <person name="Kuo A."/>
            <person name="Riley R."/>
            <person name="Clum A."/>
            <person name="Nolan M."/>
            <person name="Lipzen A."/>
            <person name="Salamov A."/>
            <person name="Henrissat B."/>
            <person name="Wiebenga A."/>
            <person name="De Vries R.P."/>
            <person name="Grigoriev I.V."/>
            <person name="Mortensen U.H."/>
            <person name="Andersen M.R."/>
            <person name="Baker S.E."/>
        </authorList>
    </citation>
    <scope>NUCLEOTIDE SEQUENCE [LARGE SCALE GENOMIC DNA]</scope>
    <source>
        <strain evidence="9 10">JOP 1030-1</strain>
    </source>
</reference>
<evidence type="ECO:0000259" key="8">
    <source>
        <dbReference type="Pfam" id="PF20684"/>
    </source>
</evidence>
<evidence type="ECO:0000256" key="4">
    <source>
        <dbReference type="ARBA" id="ARBA00023136"/>
    </source>
</evidence>
<evidence type="ECO:0000256" key="1">
    <source>
        <dbReference type="ARBA" id="ARBA00004141"/>
    </source>
</evidence>
<keyword evidence="3 7" id="KW-1133">Transmembrane helix</keyword>
<dbReference type="InterPro" id="IPR052337">
    <property type="entry name" value="SAT4-like"/>
</dbReference>
<feature type="region of interest" description="Disordered" evidence="6">
    <location>
        <begin position="269"/>
        <end position="288"/>
    </location>
</feature>
<keyword evidence="2 7" id="KW-0812">Transmembrane</keyword>
<feature type="transmembrane region" description="Helical" evidence="7">
    <location>
        <begin position="194"/>
        <end position="219"/>
    </location>
</feature>
<evidence type="ECO:0000313" key="10">
    <source>
        <dbReference type="Proteomes" id="UP000248349"/>
    </source>
</evidence>
<feature type="transmembrane region" description="Helical" evidence="7">
    <location>
        <begin position="77"/>
        <end position="101"/>
    </location>
</feature>
<dbReference type="GO" id="GO:0016020">
    <property type="term" value="C:membrane"/>
    <property type="evidence" value="ECO:0007669"/>
    <property type="project" value="UniProtKB-SubCell"/>
</dbReference>
<evidence type="ECO:0000256" key="5">
    <source>
        <dbReference type="ARBA" id="ARBA00038359"/>
    </source>
</evidence>
<accession>A0A318ZK23</accession>
<dbReference type="AlphaFoldDB" id="A0A318ZK23"/>
<evidence type="ECO:0000256" key="7">
    <source>
        <dbReference type="SAM" id="Phobius"/>
    </source>
</evidence>
<dbReference type="GeneID" id="37074431"/>
<feature type="transmembrane region" description="Helical" evidence="7">
    <location>
        <begin position="36"/>
        <end position="57"/>
    </location>
</feature>